<name>A0A3B1CN79_9ZZZZ</name>
<protein>
    <submittedName>
        <fullName evidence="1">Uncharacterized protein</fullName>
    </submittedName>
</protein>
<reference evidence="1" key="1">
    <citation type="submission" date="2018-06" db="EMBL/GenBank/DDBJ databases">
        <authorList>
            <person name="Zhirakovskaya E."/>
        </authorList>
    </citation>
    <scope>NUCLEOTIDE SEQUENCE</scope>
</reference>
<evidence type="ECO:0000313" key="1">
    <source>
        <dbReference type="EMBL" id="VAX26163.1"/>
    </source>
</evidence>
<gene>
    <name evidence="1" type="ORF">MNBD_IGNAVI01-3150</name>
</gene>
<proteinExistence type="predicted"/>
<organism evidence="1">
    <name type="scientific">hydrothermal vent metagenome</name>
    <dbReference type="NCBI Taxonomy" id="652676"/>
    <lineage>
        <taxon>unclassified sequences</taxon>
        <taxon>metagenomes</taxon>
        <taxon>ecological metagenomes</taxon>
    </lineage>
</organism>
<dbReference type="AlphaFoldDB" id="A0A3B1CN79"/>
<accession>A0A3B1CN79</accession>
<sequence>MIIRIIISILILTSVICAQNQKTRSVTNDSLNNLSNELIKPKTIISDWRIFNYPFTSNSTLEYYSGSIYSSPFSAMNSPFQNYNASKEEMLAQFRSLQNWGAKKKYNVFAKYLSYAQFLGAMSLLGVHVYQWYNLKNLPSSQPKSKPFNKYDFK</sequence>
<dbReference type="EMBL" id="UOGD01000325">
    <property type="protein sequence ID" value="VAX26163.1"/>
    <property type="molecule type" value="Genomic_DNA"/>
</dbReference>